<dbReference type="InterPro" id="IPR036397">
    <property type="entry name" value="RNaseH_sf"/>
</dbReference>
<evidence type="ECO:0000259" key="4">
    <source>
        <dbReference type="SMART" id="SM00479"/>
    </source>
</evidence>
<evidence type="ECO:0000256" key="3">
    <source>
        <dbReference type="ARBA" id="ARBA00022839"/>
    </source>
</evidence>
<keyword evidence="1" id="KW-0540">Nuclease</keyword>
<dbReference type="EMBL" id="JBBMFS010000010">
    <property type="protein sequence ID" value="MEQ2555640.1"/>
    <property type="molecule type" value="Genomic_DNA"/>
</dbReference>
<dbReference type="PANTHER" id="PTHR30231">
    <property type="entry name" value="DNA POLYMERASE III SUBUNIT EPSILON"/>
    <property type="match status" value="1"/>
</dbReference>
<dbReference type="PANTHER" id="PTHR30231:SF4">
    <property type="entry name" value="PROTEIN NEN2"/>
    <property type="match status" value="1"/>
</dbReference>
<proteinExistence type="predicted"/>
<evidence type="ECO:0000313" key="5">
    <source>
        <dbReference type="EMBL" id="MEQ2555640.1"/>
    </source>
</evidence>
<feature type="domain" description="Exonuclease" evidence="4">
    <location>
        <begin position="4"/>
        <end position="169"/>
    </location>
</feature>
<keyword evidence="2" id="KW-0378">Hydrolase</keyword>
<sequence>MIRDYVALDLETSGLNPSENQIIEIGMAKVCDGEITETYSRLLNPKEKLSQRIVELTGITDEMVAGQPHVSEVIDEIVSFIGDMPLLGHNIIFDYSFLKKACVNHGIPFEKNGIDTLKLARRLLPEVEHKNLDVLCAYFQINPGNSHRALDDAVSAHQLYYRLYEVKPDDEGFRETLPLNYTVKKDTPVTAAQKRYLAALVSYHGLTLEQDIDSLTKSRASKIIDGIISEHGKLPYKK</sequence>
<gene>
    <name evidence="5" type="ORF">WMO37_11590</name>
</gene>
<organism evidence="5 6">
    <name type="scientific">Lachnospira intestinalis</name>
    <dbReference type="NCBI Taxonomy" id="3133158"/>
    <lineage>
        <taxon>Bacteria</taxon>
        <taxon>Bacillati</taxon>
        <taxon>Bacillota</taxon>
        <taxon>Clostridia</taxon>
        <taxon>Lachnospirales</taxon>
        <taxon>Lachnospiraceae</taxon>
        <taxon>Lachnospira</taxon>
    </lineage>
</organism>
<dbReference type="GO" id="GO:0004527">
    <property type="term" value="F:exonuclease activity"/>
    <property type="evidence" value="ECO:0007669"/>
    <property type="project" value="UniProtKB-KW"/>
</dbReference>
<dbReference type="InterPro" id="IPR013520">
    <property type="entry name" value="Ribonucl_H"/>
</dbReference>
<reference evidence="5" key="1">
    <citation type="submission" date="2024-03" db="EMBL/GenBank/DDBJ databases">
        <title>Human intestinal bacterial collection.</title>
        <authorList>
            <person name="Pauvert C."/>
            <person name="Hitch T.C.A."/>
            <person name="Clavel T."/>
        </authorList>
    </citation>
    <scope>NUCLEOTIDE SEQUENCE [LARGE SCALE GENOMIC DNA]</scope>
    <source>
        <strain evidence="5">CLA-AA-H89B</strain>
    </source>
</reference>
<dbReference type="SMART" id="SM00479">
    <property type="entry name" value="EXOIII"/>
    <property type="match status" value="1"/>
</dbReference>
<evidence type="ECO:0000313" key="6">
    <source>
        <dbReference type="Proteomes" id="UP001546774"/>
    </source>
</evidence>
<protein>
    <submittedName>
        <fullName evidence="5">Exonuclease domain-containing protein</fullName>
    </submittedName>
</protein>
<evidence type="ECO:0000256" key="1">
    <source>
        <dbReference type="ARBA" id="ARBA00022722"/>
    </source>
</evidence>
<keyword evidence="6" id="KW-1185">Reference proteome</keyword>
<dbReference type="NCBIfam" id="TIGR00573">
    <property type="entry name" value="dnaq"/>
    <property type="match status" value="1"/>
</dbReference>
<keyword evidence="3 5" id="KW-0269">Exonuclease</keyword>
<comment type="caution">
    <text evidence="5">The sequence shown here is derived from an EMBL/GenBank/DDBJ whole genome shotgun (WGS) entry which is preliminary data.</text>
</comment>
<dbReference type="Pfam" id="PF00929">
    <property type="entry name" value="RNase_T"/>
    <property type="match status" value="1"/>
</dbReference>
<dbReference type="CDD" id="cd06127">
    <property type="entry name" value="DEDDh"/>
    <property type="match status" value="1"/>
</dbReference>
<dbReference type="SUPFAM" id="SSF53098">
    <property type="entry name" value="Ribonuclease H-like"/>
    <property type="match status" value="1"/>
</dbReference>
<evidence type="ECO:0000256" key="2">
    <source>
        <dbReference type="ARBA" id="ARBA00022801"/>
    </source>
</evidence>
<accession>A0ABV1H853</accession>
<name>A0ABV1H853_9FIRM</name>
<dbReference type="InterPro" id="IPR006054">
    <property type="entry name" value="DnaQ"/>
</dbReference>
<dbReference type="Gene3D" id="3.30.420.10">
    <property type="entry name" value="Ribonuclease H-like superfamily/Ribonuclease H"/>
    <property type="match status" value="1"/>
</dbReference>
<dbReference type="Proteomes" id="UP001546774">
    <property type="component" value="Unassembled WGS sequence"/>
</dbReference>
<dbReference type="InterPro" id="IPR012337">
    <property type="entry name" value="RNaseH-like_sf"/>
</dbReference>